<dbReference type="NCBIfam" id="TIGR01633">
    <property type="entry name" value="phi3626_gp14_N"/>
    <property type="match status" value="1"/>
</dbReference>
<proteinExistence type="predicted"/>
<dbReference type="InterPro" id="IPR006520">
    <property type="entry name" value="Dit_BPSPP_N"/>
</dbReference>
<sequence length="229" mass="26267">MELNEVTSDSIGLLVKERPAPPAPEPDHDAIKLPGRDGTLYRRKDTVPDIPVTFTFGFKAKKDLWMEQYRIVKEWLYDGIGGRLVLSDDPEYFYQVKHLKIKSTDRFIRTMGQISVEFICSGYQYLLEGTAEMDIDQVLYNRYFLSHPVYKITGEGVCTLTVNGKTMVANVGQNLTIDTERKLSYRLDDTVMNTSVTGNYDDLYLLKGKNSITITNGFELKIIPNWRCR</sequence>
<comment type="caution">
    <text evidence="2">The sequence shown here is derived from an EMBL/GenBank/DDBJ whole genome shotgun (WGS) entry which is preliminary data.</text>
</comment>
<organism evidence="2 3">
    <name type="scientific">Blautia hominis</name>
    <dbReference type="NCBI Taxonomy" id="2025493"/>
    <lineage>
        <taxon>Bacteria</taxon>
        <taxon>Bacillati</taxon>
        <taxon>Bacillota</taxon>
        <taxon>Clostridia</taxon>
        <taxon>Lachnospirales</taxon>
        <taxon>Lachnospiraceae</taxon>
        <taxon>Blautia</taxon>
    </lineage>
</organism>
<evidence type="ECO:0000313" key="3">
    <source>
        <dbReference type="Proteomes" id="UP001600943"/>
    </source>
</evidence>
<dbReference type="Gene3D" id="2.40.30.200">
    <property type="match status" value="1"/>
</dbReference>
<feature type="compositionally biased region" description="Basic and acidic residues" evidence="1">
    <location>
        <begin position="15"/>
        <end position="29"/>
    </location>
</feature>
<keyword evidence="3" id="KW-1185">Reference proteome</keyword>
<dbReference type="Proteomes" id="UP001600943">
    <property type="component" value="Unassembled WGS sequence"/>
</dbReference>
<evidence type="ECO:0000256" key="1">
    <source>
        <dbReference type="SAM" id="MobiDB-lite"/>
    </source>
</evidence>
<accession>A0ABQ0BGJ8</accession>
<reference evidence="2 3" key="1">
    <citation type="submission" date="2024-04" db="EMBL/GenBank/DDBJ databases">
        <title>Defined microbial consortia suppress multidrug-resistant proinflammatory Enterobacteriaceae via ecological control.</title>
        <authorList>
            <person name="Furuichi M."/>
            <person name="Kawaguchi T."/>
            <person name="Pust M."/>
            <person name="Yasuma K."/>
            <person name="Plichta D."/>
            <person name="Hasegawa N."/>
            <person name="Ohya T."/>
            <person name="Bhattarai S."/>
            <person name="Sasajima S."/>
            <person name="Aoto Y."/>
            <person name="Tuganbaev T."/>
            <person name="Yaginuma M."/>
            <person name="Ueda M."/>
            <person name="Okahashi N."/>
            <person name="Amafuji K."/>
            <person name="Kiridooshi Y."/>
            <person name="Sugita K."/>
            <person name="Strazar M."/>
            <person name="Skelly A."/>
            <person name="Suda W."/>
            <person name="Hattori M."/>
            <person name="Nakamoto N."/>
            <person name="Caballero S."/>
            <person name="Norman J."/>
            <person name="Olle B."/>
            <person name="Tanoue T."/>
            <person name="Arita M."/>
            <person name="Bucci V."/>
            <person name="Atarashi K."/>
            <person name="Xavier R."/>
            <person name="Honda K."/>
        </authorList>
    </citation>
    <scope>NUCLEOTIDE SEQUENCE [LARGE SCALE GENOMIC DNA]</scope>
    <source>
        <strain evidence="3">k04-0078-D8-1</strain>
    </source>
</reference>
<evidence type="ECO:0000313" key="2">
    <source>
        <dbReference type="EMBL" id="GAA6410594.1"/>
    </source>
</evidence>
<dbReference type="EMBL" id="BAABYW010000001">
    <property type="protein sequence ID" value="GAA6410594.1"/>
    <property type="molecule type" value="Genomic_DNA"/>
</dbReference>
<protein>
    <submittedName>
        <fullName evidence="2">Phage tail family protein</fullName>
    </submittedName>
</protein>
<feature type="compositionally biased region" description="Polar residues" evidence="1">
    <location>
        <begin position="1"/>
        <end position="10"/>
    </location>
</feature>
<feature type="region of interest" description="Disordered" evidence="1">
    <location>
        <begin position="1"/>
        <end position="29"/>
    </location>
</feature>
<gene>
    <name evidence="2" type="ORF">K040078D81_47110</name>
</gene>
<name>A0ABQ0BGJ8_9FIRM</name>
<dbReference type="RefSeq" id="WP_244807258.1">
    <property type="nucleotide sequence ID" value="NZ_BAABYW010000001.1"/>
</dbReference>